<feature type="transmembrane region" description="Helical" evidence="1">
    <location>
        <begin position="6"/>
        <end position="25"/>
    </location>
</feature>
<feature type="transmembrane region" description="Helical" evidence="1">
    <location>
        <begin position="61"/>
        <end position="81"/>
    </location>
</feature>
<dbReference type="OrthoDB" id="4499303at2759"/>
<keyword evidence="1" id="KW-0812">Transmembrane</keyword>
<name>A0A5N6UBC2_ASPTM</name>
<dbReference type="Proteomes" id="UP000326950">
    <property type="component" value="Unassembled WGS sequence"/>
</dbReference>
<protein>
    <submittedName>
        <fullName evidence="2">Uncharacterized protein</fullName>
    </submittedName>
</protein>
<reference evidence="2 3" key="1">
    <citation type="submission" date="2019-04" db="EMBL/GenBank/DDBJ databases">
        <title>Friends and foes A comparative genomics study of 23 Aspergillus species from section Flavi.</title>
        <authorList>
            <consortium name="DOE Joint Genome Institute"/>
            <person name="Kjaerbolling I."/>
            <person name="Vesth T."/>
            <person name="Frisvad J.C."/>
            <person name="Nybo J.L."/>
            <person name="Theobald S."/>
            <person name="Kildgaard S."/>
            <person name="Isbrandt T."/>
            <person name="Kuo A."/>
            <person name="Sato A."/>
            <person name="Lyhne E.K."/>
            <person name="Kogle M.E."/>
            <person name="Wiebenga A."/>
            <person name="Kun R.S."/>
            <person name="Lubbers R.J."/>
            <person name="Makela M.R."/>
            <person name="Barry K."/>
            <person name="Chovatia M."/>
            <person name="Clum A."/>
            <person name="Daum C."/>
            <person name="Haridas S."/>
            <person name="He G."/>
            <person name="LaButti K."/>
            <person name="Lipzen A."/>
            <person name="Mondo S."/>
            <person name="Riley R."/>
            <person name="Salamov A."/>
            <person name="Simmons B.A."/>
            <person name="Magnuson J.K."/>
            <person name="Henrissat B."/>
            <person name="Mortensen U.H."/>
            <person name="Larsen T.O."/>
            <person name="Devries R.P."/>
            <person name="Grigoriev I.V."/>
            <person name="Machida M."/>
            <person name="Baker S.E."/>
            <person name="Andersen M.R."/>
        </authorList>
    </citation>
    <scope>NUCLEOTIDE SEQUENCE [LARGE SCALE GENOMIC DNA]</scope>
    <source>
        <strain evidence="2 3">CBS 117626</strain>
    </source>
</reference>
<keyword evidence="3" id="KW-1185">Reference proteome</keyword>
<organism evidence="2 3">
    <name type="scientific">Aspergillus tamarii</name>
    <dbReference type="NCBI Taxonomy" id="41984"/>
    <lineage>
        <taxon>Eukaryota</taxon>
        <taxon>Fungi</taxon>
        <taxon>Dikarya</taxon>
        <taxon>Ascomycota</taxon>
        <taxon>Pezizomycotina</taxon>
        <taxon>Eurotiomycetes</taxon>
        <taxon>Eurotiomycetidae</taxon>
        <taxon>Eurotiales</taxon>
        <taxon>Aspergillaceae</taxon>
        <taxon>Aspergillus</taxon>
        <taxon>Aspergillus subgen. Circumdati</taxon>
    </lineage>
</organism>
<sequence length="165" mass="18644">MSWISAITTVSQWILLYPVTFLIYYGYRILQLLVTPLVKLGQFALHCTLWPFNLILKFEAFLTFVLAAIFTGVSLGLLLYYTSSFVVEILNQSLGLTYRLPRQPEAYQAGAIKGPKRNALEGRYSPLNEYLASSSRQIKKSGLLSSTILEEEESNQDSNGDDLYD</sequence>
<evidence type="ECO:0000313" key="2">
    <source>
        <dbReference type="EMBL" id="KAE8155877.1"/>
    </source>
</evidence>
<gene>
    <name evidence="2" type="ORF">BDV40DRAFT_103774</name>
</gene>
<accession>A0A5N6UBC2</accession>
<dbReference type="EMBL" id="ML738794">
    <property type="protein sequence ID" value="KAE8155877.1"/>
    <property type="molecule type" value="Genomic_DNA"/>
</dbReference>
<dbReference type="AlphaFoldDB" id="A0A5N6UBC2"/>
<keyword evidence="1" id="KW-0472">Membrane</keyword>
<keyword evidence="1" id="KW-1133">Transmembrane helix</keyword>
<evidence type="ECO:0000256" key="1">
    <source>
        <dbReference type="SAM" id="Phobius"/>
    </source>
</evidence>
<proteinExistence type="predicted"/>
<evidence type="ECO:0000313" key="3">
    <source>
        <dbReference type="Proteomes" id="UP000326950"/>
    </source>
</evidence>